<keyword evidence="6 7" id="KW-0472">Membrane</keyword>
<sequence>MGTLPKVAAEGRMARLCAIACLGIGQAVALGVVAFATRAAFGAMADGQVPRSLTFFLLVGGGIGVGILQVAVRVQAEAVGQSFASSLRHTLYAHIAGMNQSDLAARRQGSLSMRFVGDLSAARAWAGGGIAQAIPALVILPAALLTLVLLQPALAVAALLPLFVALILAGLFASGLGEQHRQLRRRRSGIALSMMERVKMAPELDLAGRTTSELSRLDKAGRSLAREATTRRMQGEWLRVLPQLGAALGGAAVIWTASRGGLPTPETAATLAILPIVVSPLIDLAAVWDRWCAWRIARDAYMRLLVQPSQLRRVVPRGGPVPVIFKGRTHLGRTVDVSISAGALATIWGPPGSGKSDLARLIAAQNQPGAGYVAYGLNDNKLPRIAYVGSAPLAPKGSLRRTLTLGIAPRPGGRDIRRVAQAYGLRRVLDRIGSTRGHLPEGGGGLSTHEQLAIGLTRAALMRPDLIVIDHPAFCPDHVPLIRKLHEETGATLVVVTKPELFPGAVHVMTNARDQAALRQEKLPLENVGLRQTKV</sequence>
<dbReference type="EMBL" id="JAESHT010000039">
    <property type="protein sequence ID" value="MBL3675676.1"/>
    <property type="molecule type" value="Genomic_DNA"/>
</dbReference>
<evidence type="ECO:0000259" key="9">
    <source>
        <dbReference type="PROSITE" id="PS50929"/>
    </source>
</evidence>
<feature type="domain" description="ABC transporter" evidence="8">
    <location>
        <begin position="306"/>
        <end position="535"/>
    </location>
</feature>
<dbReference type="InterPro" id="IPR003439">
    <property type="entry name" value="ABC_transporter-like_ATP-bd"/>
</dbReference>
<dbReference type="PROSITE" id="PS50929">
    <property type="entry name" value="ABC_TM1F"/>
    <property type="match status" value="1"/>
</dbReference>
<evidence type="ECO:0000256" key="2">
    <source>
        <dbReference type="ARBA" id="ARBA00022692"/>
    </source>
</evidence>
<keyword evidence="2 7" id="KW-0812">Transmembrane</keyword>
<dbReference type="InterPro" id="IPR003593">
    <property type="entry name" value="AAA+_ATPase"/>
</dbReference>
<evidence type="ECO:0000313" key="10">
    <source>
        <dbReference type="EMBL" id="MBL3675676.1"/>
    </source>
</evidence>
<dbReference type="InterPro" id="IPR027417">
    <property type="entry name" value="P-loop_NTPase"/>
</dbReference>
<evidence type="ECO:0000256" key="6">
    <source>
        <dbReference type="ARBA" id="ARBA00023136"/>
    </source>
</evidence>
<feature type="transmembrane region" description="Helical" evidence="7">
    <location>
        <begin position="240"/>
        <end position="257"/>
    </location>
</feature>
<keyword evidence="4 10" id="KW-0067">ATP-binding</keyword>
<feature type="transmembrane region" description="Helical" evidence="7">
    <location>
        <begin position="124"/>
        <end position="150"/>
    </location>
</feature>
<dbReference type="Pfam" id="PF00664">
    <property type="entry name" value="ABC_membrane"/>
    <property type="match status" value="1"/>
</dbReference>
<dbReference type="Pfam" id="PF00005">
    <property type="entry name" value="ABC_tran"/>
    <property type="match status" value="1"/>
</dbReference>
<evidence type="ECO:0000256" key="7">
    <source>
        <dbReference type="SAM" id="Phobius"/>
    </source>
</evidence>
<evidence type="ECO:0000256" key="3">
    <source>
        <dbReference type="ARBA" id="ARBA00022741"/>
    </source>
</evidence>
<name>A0ABS1SAB1_9RHOB</name>
<dbReference type="InterPro" id="IPR036640">
    <property type="entry name" value="ABC1_TM_sf"/>
</dbReference>
<dbReference type="InterPro" id="IPR039421">
    <property type="entry name" value="Type_1_exporter"/>
</dbReference>
<dbReference type="GO" id="GO:0005524">
    <property type="term" value="F:ATP binding"/>
    <property type="evidence" value="ECO:0007669"/>
    <property type="project" value="UniProtKB-KW"/>
</dbReference>
<dbReference type="Gene3D" id="1.20.1560.10">
    <property type="entry name" value="ABC transporter type 1, transmembrane domain"/>
    <property type="match status" value="1"/>
</dbReference>
<dbReference type="SUPFAM" id="SSF52540">
    <property type="entry name" value="P-loop containing nucleoside triphosphate hydrolases"/>
    <property type="match status" value="1"/>
</dbReference>
<comment type="caution">
    <text evidence="10">The sequence shown here is derived from an EMBL/GenBank/DDBJ whole genome shotgun (WGS) entry which is preliminary data.</text>
</comment>
<evidence type="ECO:0000256" key="1">
    <source>
        <dbReference type="ARBA" id="ARBA00004651"/>
    </source>
</evidence>
<protein>
    <submittedName>
        <fullName evidence="10">ABC transporter ATP-binding protein</fullName>
    </submittedName>
</protein>
<dbReference type="Proteomes" id="UP000644749">
    <property type="component" value="Unassembled WGS sequence"/>
</dbReference>
<feature type="transmembrane region" description="Helical" evidence="7">
    <location>
        <begin position="53"/>
        <end position="72"/>
    </location>
</feature>
<keyword evidence="5 7" id="KW-1133">Transmembrane helix</keyword>
<feature type="transmembrane region" description="Helical" evidence="7">
    <location>
        <begin position="269"/>
        <end position="288"/>
    </location>
</feature>
<dbReference type="PANTHER" id="PTHR24221">
    <property type="entry name" value="ATP-BINDING CASSETTE SUB-FAMILY B"/>
    <property type="match status" value="1"/>
</dbReference>
<gene>
    <name evidence="10" type="ORF">JL111_19610</name>
</gene>
<evidence type="ECO:0000256" key="4">
    <source>
        <dbReference type="ARBA" id="ARBA00022840"/>
    </source>
</evidence>
<organism evidence="10 11">
    <name type="scientific">Paracoccus aerius</name>
    <dbReference type="NCBI Taxonomy" id="1915382"/>
    <lineage>
        <taxon>Bacteria</taxon>
        <taxon>Pseudomonadati</taxon>
        <taxon>Pseudomonadota</taxon>
        <taxon>Alphaproteobacteria</taxon>
        <taxon>Rhodobacterales</taxon>
        <taxon>Paracoccaceae</taxon>
        <taxon>Paracoccus</taxon>
    </lineage>
</organism>
<evidence type="ECO:0000256" key="5">
    <source>
        <dbReference type="ARBA" id="ARBA00022989"/>
    </source>
</evidence>
<feature type="transmembrane region" description="Helical" evidence="7">
    <location>
        <begin position="16"/>
        <end position="41"/>
    </location>
</feature>
<reference evidence="10 11" key="1">
    <citation type="submission" date="2021-01" db="EMBL/GenBank/DDBJ databases">
        <title>011410 draft genome.</title>
        <authorList>
            <person name="Lang L."/>
        </authorList>
    </citation>
    <scope>NUCLEOTIDE SEQUENCE [LARGE SCALE GENOMIC DNA]</scope>
    <source>
        <strain evidence="10 11">KCTC 42845</strain>
    </source>
</reference>
<dbReference type="SMART" id="SM00382">
    <property type="entry name" value="AAA"/>
    <property type="match status" value="1"/>
</dbReference>
<accession>A0ABS1SAB1</accession>
<evidence type="ECO:0000259" key="8">
    <source>
        <dbReference type="PROSITE" id="PS50893"/>
    </source>
</evidence>
<dbReference type="Gene3D" id="3.40.50.300">
    <property type="entry name" value="P-loop containing nucleotide triphosphate hydrolases"/>
    <property type="match status" value="1"/>
</dbReference>
<feature type="transmembrane region" description="Helical" evidence="7">
    <location>
        <begin position="156"/>
        <end position="177"/>
    </location>
</feature>
<comment type="subcellular location">
    <subcellularLocation>
        <location evidence="1">Cell membrane</location>
        <topology evidence="1">Multi-pass membrane protein</topology>
    </subcellularLocation>
</comment>
<proteinExistence type="predicted"/>
<evidence type="ECO:0000313" key="11">
    <source>
        <dbReference type="Proteomes" id="UP000644749"/>
    </source>
</evidence>
<dbReference type="PROSITE" id="PS50893">
    <property type="entry name" value="ABC_TRANSPORTER_2"/>
    <property type="match status" value="1"/>
</dbReference>
<dbReference type="InterPro" id="IPR011527">
    <property type="entry name" value="ABC1_TM_dom"/>
</dbReference>
<dbReference type="PANTHER" id="PTHR24221:SF654">
    <property type="entry name" value="ATP-BINDING CASSETTE SUB-FAMILY B MEMBER 6"/>
    <property type="match status" value="1"/>
</dbReference>
<keyword evidence="11" id="KW-1185">Reference proteome</keyword>
<feature type="domain" description="ABC transmembrane type-1" evidence="9">
    <location>
        <begin position="18"/>
        <end position="288"/>
    </location>
</feature>
<keyword evidence="3" id="KW-0547">Nucleotide-binding</keyword>
<dbReference type="RefSeq" id="WP_191313095.1">
    <property type="nucleotide sequence ID" value="NZ_BNCL01000041.1"/>
</dbReference>
<dbReference type="SUPFAM" id="SSF90123">
    <property type="entry name" value="ABC transporter transmembrane region"/>
    <property type="match status" value="1"/>
</dbReference>